<evidence type="ECO:0000313" key="5">
    <source>
        <dbReference type="EMBL" id="OBZ82774.1"/>
    </source>
</evidence>
<keyword evidence="2" id="KW-0227">DNA damage</keyword>
<proteinExistence type="inferred from homology"/>
<dbReference type="STRING" id="101091.A0A1C7N5Z5"/>
<organism evidence="5 6">
    <name type="scientific">Choanephora cucurbitarum</name>
    <dbReference type="NCBI Taxonomy" id="101091"/>
    <lineage>
        <taxon>Eukaryota</taxon>
        <taxon>Fungi</taxon>
        <taxon>Fungi incertae sedis</taxon>
        <taxon>Mucoromycota</taxon>
        <taxon>Mucoromycotina</taxon>
        <taxon>Mucoromycetes</taxon>
        <taxon>Mucorales</taxon>
        <taxon>Mucorineae</taxon>
        <taxon>Choanephoraceae</taxon>
        <taxon>Choanephoroideae</taxon>
        <taxon>Choanephora</taxon>
    </lineage>
</organism>
<keyword evidence="4" id="KW-0234">DNA repair</keyword>
<dbReference type="EMBL" id="LUGH01000790">
    <property type="protein sequence ID" value="OBZ82774.1"/>
    <property type="molecule type" value="Genomic_DNA"/>
</dbReference>
<feature type="non-terminal residue" evidence="5">
    <location>
        <position position="1"/>
    </location>
</feature>
<protein>
    <recommendedName>
        <fullName evidence="7">Centromere protein X</fullName>
    </recommendedName>
</protein>
<dbReference type="Gene3D" id="1.20.5.4980">
    <property type="match status" value="1"/>
</dbReference>
<dbReference type="OrthoDB" id="2500381at2759"/>
<dbReference type="GO" id="GO:0003677">
    <property type="term" value="F:DNA binding"/>
    <property type="evidence" value="ECO:0007669"/>
    <property type="project" value="UniProtKB-KW"/>
</dbReference>
<dbReference type="GO" id="GO:0051382">
    <property type="term" value="P:kinetochore assembly"/>
    <property type="evidence" value="ECO:0007669"/>
    <property type="project" value="InterPro"/>
</dbReference>
<evidence type="ECO:0000256" key="3">
    <source>
        <dbReference type="ARBA" id="ARBA00023125"/>
    </source>
</evidence>
<dbReference type="Pfam" id="PF09415">
    <property type="entry name" value="CENP-X"/>
    <property type="match status" value="1"/>
</dbReference>
<keyword evidence="6" id="KW-1185">Reference proteome</keyword>
<feature type="non-terminal residue" evidence="5">
    <location>
        <position position="125"/>
    </location>
</feature>
<evidence type="ECO:0000313" key="6">
    <source>
        <dbReference type="Proteomes" id="UP000093000"/>
    </source>
</evidence>
<evidence type="ECO:0000256" key="4">
    <source>
        <dbReference type="ARBA" id="ARBA00023204"/>
    </source>
</evidence>
<reference evidence="5 6" key="1">
    <citation type="submission" date="2016-03" db="EMBL/GenBank/DDBJ databases">
        <title>Choanephora cucurbitarum.</title>
        <authorList>
            <person name="Min B."/>
            <person name="Park H."/>
            <person name="Park J.-H."/>
            <person name="Shin H.-D."/>
            <person name="Choi I.-G."/>
        </authorList>
    </citation>
    <scope>NUCLEOTIDE SEQUENCE [LARGE SCALE GENOMIC DNA]</scope>
    <source>
        <strain evidence="5 6">KUS-F28377</strain>
    </source>
</reference>
<keyword evidence="3" id="KW-0238">DNA-binding</keyword>
<dbReference type="InterPro" id="IPR018552">
    <property type="entry name" value="CENP-X"/>
</dbReference>
<evidence type="ECO:0000256" key="1">
    <source>
        <dbReference type="ARBA" id="ARBA00009359"/>
    </source>
</evidence>
<comment type="caution">
    <text evidence="5">The sequence shown here is derived from an EMBL/GenBank/DDBJ whole genome shotgun (WGS) entry which is preliminary data.</text>
</comment>
<gene>
    <name evidence="5" type="ORF">A0J61_09176</name>
</gene>
<dbReference type="InParanoid" id="A0A1C7N5Z5"/>
<dbReference type="AlphaFoldDB" id="A0A1C7N5Z5"/>
<comment type="similarity">
    <text evidence="1">Belongs to the CENP-X/MHF2 family.</text>
</comment>
<accession>A0A1C7N5Z5</accession>
<evidence type="ECO:0008006" key="7">
    <source>
        <dbReference type="Google" id="ProtNLM"/>
    </source>
</evidence>
<dbReference type="CDD" id="cd22921">
    <property type="entry name" value="HFD_CENP-X"/>
    <property type="match status" value="1"/>
</dbReference>
<dbReference type="Proteomes" id="UP000093000">
    <property type="component" value="Unassembled WGS sequence"/>
</dbReference>
<sequence>EHSFNPETVSKVFKTAFKNESSKVNKEALQLCAEFFLTYLFYMYIEAVHRSSDEQDVMSESTGSLEVEHLERTVFPFYIYELRLLLFDPALPDVLLRLDARCTGPAKSRACETKCPGKGGGGGKG</sequence>
<evidence type="ECO:0000256" key="2">
    <source>
        <dbReference type="ARBA" id="ARBA00022763"/>
    </source>
</evidence>
<dbReference type="Gene3D" id="6.10.130.30">
    <property type="match status" value="1"/>
</dbReference>
<name>A0A1C7N5Z5_9FUNG</name>
<dbReference type="GO" id="GO:0006281">
    <property type="term" value="P:DNA repair"/>
    <property type="evidence" value="ECO:0007669"/>
    <property type="project" value="UniProtKB-KW"/>
</dbReference>